<gene>
    <name evidence="7" type="ORF">PCOR1329_LOCUS7514</name>
</gene>
<evidence type="ECO:0000256" key="1">
    <source>
        <dbReference type="ARBA" id="ARBA00004141"/>
    </source>
</evidence>
<evidence type="ECO:0000313" key="8">
    <source>
        <dbReference type="Proteomes" id="UP001189429"/>
    </source>
</evidence>
<evidence type="ECO:0000256" key="4">
    <source>
        <dbReference type="ARBA" id="ARBA00023136"/>
    </source>
</evidence>
<organism evidence="7 8">
    <name type="scientific">Prorocentrum cordatum</name>
    <dbReference type="NCBI Taxonomy" id="2364126"/>
    <lineage>
        <taxon>Eukaryota</taxon>
        <taxon>Sar</taxon>
        <taxon>Alveolata</taxon>
        <taxon>Dinophyceae</taxon>
        <taxon>Prorocentrales</taxon>
        <taxon>Prorocentraceae</taxon>
        <taxon>Prorocentrum</taxon>
    </lineage>
</organism>
<dbReference type="PANTHER" id="PTHR46726">
    <property type="entry name" value="TWO PORE CHANNEL 3"/>
    <property type="match status" value="1"/>
</dbReference>
<keyword evidence="2 5" id="KW-0812">Transmembrane</keyword>
<feature type="domain" description="Ion transport" evidence="6">
    <location>
        <begin position="6"/>
        <end position="201"/>
    </location>
</feature>
<dbReference type="InterPro" id="IPR027359">
    <property type="entry name" value="Volt_channel_dom_sf"/>
</dbReference>
<keyword evidence="3 5" id="KW-1133">Transmembrane helix</keyword>
<evidence type="ECO:0000313" key="7">
    <source>
        <dbReference type="EMBL" id="CAK0798871.1"/>
    </source>
</evidence>
<dbReference type="EMBL" id="CAUYUJ010002036">
    <property type="protein sequence ID" value="CAK0798871.1"/>
    <property type="molecule type" value="Genomic_DNA"/>
</dbReference>
<feature type="transmembrane region" description="Helical" evidence="5">
    <location>
        <begin position="139"/>
        <end position="161"/>
    </location>
</feature>
<comment type="caution">
    <text evidence="7">The sequence shown here is derived from an EMBL/GenBank/DDBJ whole genome shotgun (WGS) entry which is preliminary data.</text>
</comment>
<keyword evidence="8" id="KW-1185">Reference proteome</keyword>
<feature type="transmembrane region" description="Helical" evidence="5">
    <location>
        <begin position="6"/>
        <end position="24"/>
    </location>
</feature>
<protein>
    <recommendedName>
        <fullName evidence="6">Ion transport domain-containing protein</fullName>
    </recommendedName>
</protein>
<dbReference type="InterPro" id="IPR005821">
    <property type="entry name" value="Ion_trans_dom"/>
</dbReference>
<dbReference type="Gene3D" id="1.20.120.350">
    <property type="entry name" value="Voltage-gated potassium channels. Chain C"/>
    <property type="match status" value="1"/>
</dbReference>
<evidence type="ECO:0000256" key="2">
    <source>
        <dbReference type="ARBA" id="ARBA00022692"/>
    </source>
</evidence>
<keyword evidence="4 5" id="KW-0472">Membrane</keyword>
<proteinExistence type="predicted"/>
<sequence>MILESPWFDACIGAVIFINAIAIGAEQALDLNGADITPFVVLEHTFLVIYVLELIVRFLATSGKCLSDNWVKFDLLFVGIGVICLWIVSPIVGDVDELESFYMLRLLRLLRLARAVRLIALFRDLWMLVQGMLVSAQTMVYTIGLIAAILYLFAVVSIEVITKNDLADPESGDPTFQSVVEKNFKDLPHAMLTLLQFVSFDIGRGGGMWLSSTSL</sequence>
<feature type="transmembrane region" description="Helical" evidence="5">
    <location>
        <begin position="75"/>
        <end position="95"/>
    </location>
</feature>
<evidence type="ECO:0000259" key="6">
    <source>
        <dbReference type="Pfam" id="PF00520"/>
    </source>
</evidence>
<dbReference type="Proteomes" id="UP001189429">
    <property type="component" value="Unassembled WGS sequence"/>
</dbReference>
<dbReference type="Pfam" id="PF00520">
    <property type="entry name" value="Ion_trans"/>
    <property type="match status" value="1"/>
</dbReference>
<evidence type="ECO:0000256" key="3">
    <source>
        <dbReference type="ARBA" id="ARBA00022989"/>
    </source>
</evidence>
<dbReference type="PANTHER" id="PTHR46726:SF1">
    <property type="entry name" value="TWO-PORE CALCIUM CHANNEL 3"/>
    <property type="match status" value="1"/>
</dbReference>
<feature type="transmembrane region" description="Helical" evidence="5">
    <location>
        <begin position="36"/>
        <end position="55"/>
    </location>
</feature>
<dbReference type="SUPFAM" id="SSF81324">
    <property type="entry name" value="Voltage-gated potassium channels"/>
    <property type="match status" value="1"/>
</dbReference>
<comment type="subcellular location">
    <subcellularLocation>
        <location evidence="1">Membrane</location>
        <topology evidence="1">Multi-pass membrane protein</topology>
    </subcellularLocation>
</comment>
<dbReference type="Gene3D" id="1.10.287.70">
    <property type="match status" value="1"/>
</dbReference>
<name>A0ABN9Q3C8_9DINO</name>
<accession>A0ABN9Q3C8</accession>
<evidence type="ECO:0000256" key="5">
    <source>
        <dbReference type="SAM" id="Phobius"/>
    </source>
</evidence>
<reference evidence="7" key="1">
    <citation type="submission" date="2023-10" db="EMBL/GenBank/DDBJ databases">
        <authorList>
            <person name="Chen Y."/>
            <person name="Shah S."/>
            <person name="Dougan E. K."/>
            <person name="Thang M."/>
            <person name="Chan C."/>
        </authorList>
    </citation>
    <scope>NUCLEOTIDE SEQUENCE [LARGE SCALE GENOMIC DNA]</scope>
</reference>